<dbReference type="EMBL" id="JBHTMX010000142">
    <property type="protein sequence ID" value="MFD1332944.1"/>
    <property type="molecule type" value="Genomic_DNA"/>
</dbReference>
<gene>
    <name evidence="1" type="ORF">ACFQ4O_13140</name>
</gene>
<sequence>LTPPLTDIAAFGERLDIIRGQGRAADVALAAPDAVRREAGQMMQHIEAQNWDGASAAFQRCEGHLKALAAIAGRR</sequence>
<proteinExistence type="predicted"/>
<feature type="non-terminal residue" evidence="1">
    <location>
        <position position="1"/>
    </location>
</feature>
<organism evidence="1 2">
    <name type="scientific">Methylopila musalis</name>
    <dbReference type="NCBI Taxonomy" id="1134781"/>
    <lineage>
        <taxon>Bacteria</taxon>
        <taxon>Pseudomonadati</taxon>
        <taxon>Pseudomonadota</taxon>
        <taxon>Alphaproteobacteria</taxon>
        <taxon>Hyphomicrobiales</taxon>
        <taxon>Methylopilaceae</taxon>
        <taxon>Methylopila</taxon>
    </lineage>
</organism>
<keyword evidence="2" id="KW-1185">Reference proteome</keyword>
<name>A0ABW3Z9N0_9HYPH</name>
<evidence type="ECO:0000313" key="2">
    <source>
        <dbReference type="Proteomes" id="UP001597171"/>
    </source>
</evidence>
<comment type="caution">
    <text evidence="1">The sequence shown here is derived from an EMBL/GenBank/DDBJ whole genome shotgun (WGS) entry which is preliminary data.</text>
</comment>
<accession>A0ABW3Z9N0</accession>
<protein>
    <submittedName>
        <fullName evidence="1">Uncharacterized protein</fullName>
    </submittedName>
</protein>
<reference evidence="2" key="1">
    <citation type="journal article" date="2019" name="Int. J. Syst. Evol. Microbiol.">
        <title>The Global Catalogue of Microorganisms (GCM) 10K type strain sequencing project: providing services to taxonomists for standard genome sequencing and annotation.</title>
        <authorList>
            <consortium name="The Broad Institute Genomics Platform"/>
            <consortium name="The Broad Institute Genome Sequencing Center for Infectious Disease"/>
            <person name="Wu L."/>
            <person name="Ma J."/>
        </authorList>
    </citation>
    <scope>NUCLEOTIDE SEQUENCE [LARGE SCALE GENOMIC DNA]</scope>
    <source>
        <strain evidence="2">CCUG 61696</strain>
    </source>
</reference>
<evidence type="ECO:0000313" key="1">
    <source>
        <dbReference type="EMBL" id="MFD1332944.1"/>
    </source>
</evidence>
<dbReference type="Proteomes" id="UP001597171">
    <property type="component" value="Unassembled WGS sequence"/>
</dbReference>